<evidence type="ECO:0000313" key="7">
    <source>
        <dbReference type="Proteomes" id="UP000694888"/>
    </source>
</evidence>
<protein>
    <submittedName>
        <fullName evidence="8">Uncharacterized protein LOC106011137</fullName>
    </submittedName>
</protein>
<sequence>MEVATGQSDSSNFSLMSASAADQHTPSGSADSTGMLSTHTREMVEVVLVAILSTVIGVMGVVANCINLLVFLRQGFRETINISLTALAISDIGVLLTWIFLAICYNPIFLKSDAMLFTRSSLMFAMAWSSVCFTRITGCITAFITIERCLCIVAPLRIKRLITRRTTSLAMIFIFATVVSSWSILYTGVDFAWAKEKNTNRTLLHVFDNGLRNARRKVAFSYGNTIQCVSFILVVFFTSFMIVRLRKQAKWRSSTSAFGGETKKEKSGGLSTREARLVRMVVFISVILIVSSGPGVANLIAASIVPELSVMGRYANWHGVVWSVASLLSVVNSSVNIFVYYSMSSTYRAQFKQIFSRYPRGE</sequence>
<feature type="transmembrane region" description="Helical" evidence="5">
    <location>
        <begin position="167"/>
        <end position="189"/>
    </location>
</feature>
<evidence type="ECO:0000313" key="8">
    <source>
        <dbReference type="RefSeq" id="XP_012935195.1"/>
    </source>
</evidence>
<feature type="transmembrane region" description="Helical" evidence="5">
    <location>
        <begin position="219"/>
        <end position="243"/>
    </location>
</feature>
<evidence type="ECO:0000256" key="4">
    <source>
        <dbReference type="ARBA" id="ARBA00023136"/>
    </source>
</evidence>
<feature type="transmembrane region" description="Helical" evidence="5">
    <location>
        <begin position="84"/>
        <end position="110"/>
    </location>
</feature>
<dbReference type="Pfam" id="PF10324">
    <property type="entry name" value="7TM_GPCR_Srw"/>
    <property type="match status" value="1"/>
</dbReference>
<organism evidence="7 8">
    <name type="scientific">Aplysia californica</name>
    <name type="common">California sea hare</name>
    <dbReference type="NCBI Taxonomy" id="6500"/>
    <lineage>
        <taxon>Eukaryota</taxon>
        <taxon>Metazoa</taxon>
        <taxon>Spiralia</taxon>
        <taxon>Lophotrochozoa</taxon>
        <taxon>Mollusca</taxon>
        <taxon>Gastropoda</taxon>
        <taxon>Heterobranchia</taxon>
        <taxon>Euthyneura</taxon>
        <taxon>Tectipleura</taxon>
        <taxon>Aplysiida</taxon>
        <taxon>Aplysioidea</taxon>
        <taxon>Aplysiidae</taxon>
        <taxon>Aplysia</taxon>
    </lineage>
</organism>
<dbReference type="SUPFAM" id="SSF81321">
    <property type="entry name" value="Family A G protein-coupled receptor-like"/>
    <property type="match status" value="1"/>
</dbReference>
<accession>A0ABM0ZVA2</accession>
<dbReference type="InterPro" id="IPR052954">
    <property type="entry name" value="GPCR-Ligand_Int"/>
</dbReference>
<keyword evidence="2 5" id="KW-0812">Transmembrane</keyword>
<evidence type="ECO:0000259" key="6">
    <source>
        <dbReference type="PROSITE" id="PS50262"/>
    </source>
</evidence>
<feature type="domain" description="G-protein coupled receptors family 1 profile" evidence="6">
    <location>
        <begin position="63"/>
        <end position="340"/>
    </location>
</feature>
<dbReference type="PANTHER" id="PTHR46641:SF18">
    <property type="entry name" value="G-PROTEIN COUPLED RECEPTORS FAMILY 1 PROFILE DOMAIN-CONTAINING PROTEIN"/>
    <property type="match status" value="1"/>
</dbReference>
<feature type="transmembrane region" description="Helical" evidence="5">
    <location>
        <begin position="277"/>
        <end position="300"/>
    </location>
</feature>
<dbReference type="Gene3D" id="1.20.1070.10">
    <property type="entry name" value="Rhodopsin 7-helix transmembrane proteins"/>
    <property type="match status" value="1"/>
</dbReference>
<dbReference type="RefSeq" id="XP_012935195.1">
    <property type="nucleotide sequence ID" value="XM_013079741.1"/>
</dbReference>
<keyword evidence="7" id="KW-1185">Reference proteome</keyword>
<proteinExistence type="predicted"/>
<feature type="transmembrane region" description="Helical" evidence="5">
    <location>
        <begin position="320"/>
        <end position="343"/>
    </location>
</feature>
<keyword evidence="4 5" id="KW-0472">Membrane</keyword>
<dbReference type="Proteomes" id="UP000694888">
    <property type="component" value="Unplaced"/>
</dbReference>
<dbReference type="PRINTS" id="PR00237">
    <property type="entry name" value="GPCRRHODOPSN"/>
</dbReference>
<dbReference type="InterPro" id="IPR019427">
    <property type="entry name" value="7TM_GPCR_serpentine_rcpt_Srw"/>
</dbReference>
<reference evidence="8" key="1">
    <citation type="submission" date="2025-08" db="UniProtKB">
        <authorList>
            <consortium name="RefSeq"/>
        </authorList>
    </citation>
    <scope>IDENTIFICATION</scope>
</reference>
<keyword evidence="3 5" id="KW-1133">Transmembrane helix</keyword>
<feature type="transmembrane region" description="Helical" evidence="5">
    <location>
        <begin position="46"/>
        <end position="72"/>
    </location>
</feature>
<dbReference type="SMART" id="SM01381">
    <property type="entry name" value="7TM_GPCR_Srsx"/>
    <property type="match status" value="1"/>
</dbReference>
<evidence type="ECO:0000256" key="5">
    <source>
        <dbReference type="SAM" id="Phobius"/>
    </source>
</evidence>
<feature type="transmembrane region" description="Helical" evidence="5">
    <location>
        <begin position="122"/>
        <end position="146"/>
    </location>
</feature>
<evidence type="ECO:0000256" key="2">
    <source>
        <dbReference type="ARBA" id="ARBA00022692"/>
    </source>
</evidence>
<evidence type="ECO:0000256" key="3">
    <source>
        <dbReference type="ARBA" id="ARBA00022989"/>
    </source>
</evidence>
<comment type="subcellular location">
    <subcellularLocation>
        <location evidence="1">Membrane</location>
    </subcellularLocation>
</comment>
<evidence type="ECO:0000256" key="1">
    <source>
        <dbReference type="ARBA" id="ARBA00004370"/>
    </source>
</evidence>
<dbReference type="GeneID" id="106011137"/>
<name>A0ABM0ZVA2_APLCA</name>
<dbReference type="PROSITE" id="PS50262">
    <property type="entry name" value="G_PROTEIN_RECEP_F1_2"/>
    <property type="match status" value="1"/>
</dbReference>
<gene>
    <name evidence="8" type="primary">LOC106011137</name>
</gene>
<dbReference type="InterPro" id="IPR000276">
    <property type="entry name" value="GPCR_Rhodpsn"/>
</dbReference>
<dbReference type="InterPro" id="IPR017452">
    <property type="entry name" value="GPCR_Rhodpsn_7TM"/>
</dbReference>
<dbReference type="PANTHER" id="PTHR46641">
    <property type="entry name" value="FMRFAMIDE RECEPTOR-RELATED"/>
    <property type="match status" value="1"/>
</dbReference>